<reference evidence="3 4" key="1">
    <citation type="submission" date="2023-07" db="EMBL/GenBank/DDBJ databases">
        <title>Genomic Encyclopedia of Type Strains, Phase IV (KMG-IV): sequencing the most valuable type-strain genomes for metagenomic binning, comparative biology and taxonomic classification.</title>
        <authorList>
            <person name="Goeker M."/>
        </authorList>
    </citation>
    <scope>NUCLEOTIDE SEQUENCE [LARGE SCALE GENOMIC DNA]</scope>
    <source>
        <strain evidence="3 4">DSM 1111</strain>
    </source>
</reference>
<feature type="chain" id="PRO_5045173698" description="DUF2202 domain-containing protein" evidence="2">
    <location>
        <begin position="25"/>
        <end position="194"/>
    </location>
</feature>
<accession>A0ABU0G4H9</accession>
<dbReference type="InterPro" id="IPR012347">
    <property type="entry name" value="Ferritin-like"/>
</dbReference>
<evidence type="ECO:0000256" key="2">
    <source>
        <dbReference type="SAM" id="SignalP"/>
    </source>
</evidence>
<keyword evidence="4" id="KW-1185">Reference proteome</keyword>
<evidence type="ECO:0000256" key="1">
    <source>
        <dbReference type="SAM" id="MobiDB-lite"/>
    </source>
</evidence>
<dbReference type="RefSeq" id="WP_307370051.1">
    <property type="nucleotide sequence ID" value="NZ_JAUSUW010000002.1"/>
</dbReference>
<comment type="caution">
    <text evidence="3">The sequence shown here is derived from an EMBL/GenBank/DDBJ whole genome shotgun (WGS) entry which is preliminary data.</text>
</comment>
<organism evidence="3 4">
    <name type="scientific">Peteryoungia aggregata LMG 23059</name>
    <dbReference type="NCBI Taxonomy" id="1368425"/>
    <lineage>
        <taxon>Bacteria</taxon>
        <taxon>Pseudomonadati</taxon>
        <taxon>Pseudomonadota</taxon>
        <taxon>Alphaproteobacteria</taxon>
        <taxon>Hyphomicrobiales</taxon>
        <taxon>Rhizobiaceae</taxon>
        <taxon>Peteryoungia</taxon>
    </lineage>
</organism>
<dbReference type="CDD" id="cd01048">
    <property type="entry name" value="Ferritin_like_AB2"/>
    <property type="match status" value="1"/>
</dbReference>
<dbReference type="EMBL" id="JAUSUW010000002">
    <property type="protein sequence ID" value="MDQ0420008.1"/>
    <property type="molecule type" value="Genomic_DNA"/>
</dbReference>
<evidence type="ECO:0008006" key="5">
    <source>
        <dbReference type="Google" id="ProtNLM"/>
    </source>
</evidence>
<evidence type="ECO:0000313" key="3">
    <source>
        <dbReference type="EMBL" id="MDQ0420008.1"/>
    </source>
</evidence>
<feature type="signal peptide" evidence="2">
    <location>
        <begin position="1"/>
        <end position="24"/>
    </location>
</feature>
<dbReference type="SUPFAM" id="SSF47240">
    <property type="entry name" value="Ferritin-like"/>
    <property type="match status" value="1"/>
</dbReference>
<name>A0ABU0G4H9_9HYPH</name>
<dbReference type="InterPro" id="IPR009078">
    <property type="entry name" value="Ferritin-like_SF"/>
</dbReference>
<gene>
    <name evidence="3" type="ORF">J2045_001021</name>
</gene>
<dbReference type="InterPro" id="IPR019243">
    <property type="entry name" value="DUF2202"/>
</dbReference>
<keyword evidence="2" id="KW-0732">Signal</keyword>
<feature type="region of interest" description="Disordered" evidence="1">
    <location>
        <begin position="162"/>
        <end position="194"/>
    </location>
</feature>
<proteinExistence type="predicted"/>
<evidence type="ECO:0000313" key="4">
    <source>
        <dbReference type="Proteomes" id="UP001238496"/>
    </source>
</evidence>
<protein>
    <recommendedName>
        <fullName evidence="5">DUF2202 domain-containing protein</fullName>
    </recommendedName>
</protein>
<dbReference type="Gene3D" id="1.20.1260.10">
    <property type="match status" value="1"/>
</dbReference>
<sequence>MRPSLLLLASLVVATPALMQPASAADLPPATRDALFMALADEHNAEAFYAAVMEKFGEVRPFSNIIVAEQHHAELLRQVMKTYGLEAGSNPNLGSDAMRAAVPETLAEACAMGVEAEIANRDLYGKTLLPAAVGHDDITAVFIALRDASENKHLPAFQRCGGENGAAGHGQGKGHGNGQGMGSGMGSGMGHSQP</sequence>
<dbReference type="Proteomes" id="UP001238496">
    <property type="component" value="Unassembled WGS sequence"/>
</dbReference>